<protein>
    <submittedName>
        <fullName evidence="1">Uncharacterized protein</fullName>
    </submittedName>
</protein>
<gene>
    <name evidence="1" type="ORF">M407DRAFT_240990</name>
</gene>
<organism evidence="1 2">
    <name type="scientific">Tulasnella calospora MUT 4182</name>
    <dbReference type="NCBI Taxonomy" id="1051891"/>
    <lineage>
        <taxon>Eukaryota</taxon>
        <taxon>Fungi</taxon>
        <taxon>Dikarya</taxon>
        <taxon>Basidiomycota</taxon>
        <taxon>Agaricomycotina</taxon>
        <taxon>Agaricomycetes</taxon>
        <taxon>Cantharellales</taxon>
        <taxon>Tulasnellaceae</taxon>
        <taxon>Tulasnella</taxon>
    </lineage>
</organism>
<dbReference type="OrthoDB" id="3247522at2759"/>
<reference evidence="1 2" key="1">
    <citation type="submission" date="2014-04" db="EMBL/GenBank/DDBJ databases">
        <authorList>
            <consortium name="DOE Joint Genome Institute"/>
            <person name="Kuo A."/>
            <person name="Girlanda M."/>
            <person name="Perotto S."/>
            <person name="Kohler A."/>
            <person name="Nagy L.G."/>
            <person name="Floudas D."/>
            <person name="Copeland A."/>
            <person name="Barry K.W."/>
            <person name="Cichocki N."/>
            <person name="Veneault-Fourrey C."/>
            <person name="LaButti K."/>
            <person name="Lindquist E.A."/>
            <person name="Lipzen A."/>
            <person name="Lundell T."/>
            <person name="Morin E."/>
            <person name="Murat C."/>
            <person name="Sun H."/>
            <person name="Tunlid A."/>
            <person name="Henrissat B."/>
            <person name="Grigoriev I.V."/>
            <person name="Hibbett D.S."/>
            <person name="Martin F."/>
            <person name="Nordberg H.P."/>
            <person name="Cantor M.N."/>
            <person name="Hua S.X."/>
        </authorList>
    </citation>
    <scope>NUCLEOTIDE SEQUENCE [LARGE SCALE GENOMIC DNA]</scope>
    <source>
        <strain evidence="1 2">MUT 4182</strain>
    </source>
</reference>
<accession>A0A0C3QVI1</accession>
<dbReference type="Proteomes" id="UP000054248">
    <property type="component" value="Unassembled WGS sequence"/>
</dbReference>
<keyword evidence="2" id="KW-1185">Reference proteome</keyword>
<dbReference type="HOGENOM" id="CLU_2442492_0_0_1"/>
<dbReference type="AlphaFoldDB" id="A0A0C3QVI1"/>
<name>A0A0C3QVI1_9AGAM</name>
<evidence type="ECO:0000313" key="1">
    <source>
        <dbReference type="EMBL" id="KIO33611.1"/>
    </source>
</evidence>
<dbReference type="EMBL" id="KN822947">
    <property type="protein sequence ID" value="KIO33611.1"/>
    <property type="molecule type" value="Genomic_DNA"/>
</dbReference>
<proteinExistence type="predicted"/>
<reference evidence="2" key="2">
    <citation type="submission" date="2015-01" db="EMBL/GenBank/DDBJ databases">
        <title>Evolutionary Origins and Diversification of the Mycorrhizal Mutualists.</title>
        <authorList>
            <consortium name="DOE Joint Genome Institute"/>
            <consortium name="Mycorrhizal Genomics Consortium"/>
            <person name="Kohler A."/>
            <person name="Kuo A."/>
            <person name="Nagy L.G."/>
            <person name="Floudas D."/>
            <person name="Copeland A."/>
            <person name="Barry K.W."/>
            <person name="Cichocki N."/>
            <person name="Veneault-Fourrey C."/>
            <person name="LaButti K."/>
            <person name="Lindquist E.A."/>
            <person name="Lipzen A."/>
            <person name="Lundell T."/>
            <person name="Morin E."/>
            <person name="Murat C."/>
            <person name="Riley R."/>
            <person name="Ohm R."/>
            <person name="Sun H."/>
            <person name="Tunlid A."/>
            <person name="Henrissat B."/>
            <person name="Grigoriev I.V."/>
            <person name="Hibbett D.S."/>
            <person name="Martin F."/>
        </authorList>
    </citation>
    <scope>NUCLEOTIDE SEQUENCE [LARGE SCALE GENOMIC DNA]</scope>
    <source>
        <strain evidence="2">MUT 4182</strain>
    </source>
</reference>
<evidence type="ECO:0000313" key="2">
    <source>
        <dbReference type="Proteomes" id="UP000054248"/>
    </source>
</evidence>
<sequence>MSGAAPRRANPRHLVIAGLATFLVPASIYAGASLRQAIFSDPVPQPAKSETVIEVPPLNENELSEAHALLKEREIIEAKIKEAQARGNRR</sequence>